<dbReference type="Gene3D" id="3.30.1330.40">
    <property type="entry name" value="RutC-like"/>
    <property type="match status" value="1"/>
</dbReference>
<organism evidence="2 3">
    <name type="scientific">Arenimonas soli</name>
    <dbReference type="NCBI Taxonomy" id="2269504"/>
    <lineage>
        <taxon>Bacteria</taxon>
        <taxon>Pseudomonadati</taxon>
        <taxon>Pseudomonadota</taxon>
        <taxon>Gammaproteobacteria</taxon>
        <taxon>Lysobacterales</taxon>
        <taxon>Lysobacteraceae</taxon>
        <taxon>Arenimonas</taxon>
    </lineage>
</organism>
<protein>
    <submittedName>
        <fullName evidence="2">Pteridine-dependent deoxygenase like protein</fullName>
    </submittedName>
</protein>
<sequence length="299" mass="31851">MNSPIPPRLRVTADTGTDALVAFIFGTAAAVPSAVDCGLLAGPPVEAWCGNGHYLVRLIEQPETGGDIETATAQAYARLLAEVRPSTHPYLIRIWNYFAAINEGEGDQERYRRFCVGRAGAVDGMFNQPPPAATAIGSDGLPGRLQVVALCSKTPAIALENPRQTPAWRYPREHGPVSPGFSRGAVLDADTVKPRLLASGTASIVGHVSQHVGDFAAQLRESLDNLATLLDQGHQATGREFPLAQCEALRVYLRHPADLAAAQAILATAGLPGERISYLRGDVCRRDLDVELEGVFVAA</sequence>
<feature type="domain" description="Chorismatase FkbO/Hyg5-like N-terminal" evidence="1">
    <location>
        <begin position="47"/>
        <end position="150"/>
    </location>
</feature>
<dbReference type="Pfam" id="PF21168">
    <property type="entry name" value="FkbO_Hyg5-like_N"/>
    <property type="match status" value="1"/>
</dbReference>
<dbReference type="InterPro" id="IPR049368">
    <property type="entry name" value="FkbO_Hyg5-like_N"/>
</dbReference>
<keyword evidence="3" id="KW-1185">Reference proteome</keyword>
<evidence type="ECO:0000313" key="2">
    <source>
        <dbReference type="EMBL" id="GGA79611.1"/>
    </source>
</evidence>
<dbReference type="Proteomes" id="UP000623419">
    <property type="component" value="Unassembled WGS sequence"/>
</dbReference>
<dbReference type="InterPro" id="IPR035959">
    <property type="entry name" value="RutC-like_sf"/>
</dbReference>
<dbReference type="RefSeq" id="WP_188663267.1">
    <property type="nucleotide sequence ID" value="NZ_BMKC01000002.1"/>
</dbReference>
<evidence type="ECO:0000259" key="1">
    <source>
        <dbReference type="Pfam" id="PF21168"/>
    </source>
</evidence>
<name>A0ABQ1HK07_9GAMM</name>
<comment type="caution">
    <text evidence="2">The sequence shown here is derived from an EMBL/GenBank/DDBJ whole genome shotgun (WGS) entry which is preliminary data.</text>
</comment>
<proteinExistence type="predicted"/>
<dbReference type="SUPFAM" id="SSF55298">
    <property type="entry name" value="YjgF-like"/>
    <property type="match status" value="1"/>
</dbReference>
<gene>
    <name evidence="2" type="primary">rapK</name>
    <name evidence="2" type="ORF">GCM10011521_17330</name>
</gene>
<dbReference type="EMBL" id="BMKC01000002">
    <property type="protein sequence ID" value="GGA79611.1"/>
    <property type="molecule type" value="Genomic_DNA"/>
</dbReference>
<reference evidence="3" key="1">
    <citation type="journal article" date="2019" name="Int. J. Syst. Evol. Microbiol.">
        <title>The Global Catalogue of Microorganisms (GCM) 10K type strain sequencing project: providing services to taxonomists for standard genome sequencing and annotation.</title>
        <authorList>
            <consortium name="The Broad Institute Genomics Platform"/>
            <consortium name="The Broad Institute Genome Sequencing Center for Infectious Disease"/>
            <person name="Wu L."/>
            <person name="Ma J."/>
        </authorList>
    </citation>
    <scope>NUCLEOTIDE SEQUENCE [LARGE SCALE GENOMIC DNA]</scope>
    <source>
        <strain evidence="3">CGMCC 1.15905</strain>
    </source>
</reference>
<evidence type="ECO:0000313" key="3">
    <source>
        <dbReference type="Proteomes" id="UP000623419"/>
    </source>
</evidence>
<accession>A0ABQ1HK07</accession>